<feature type="transmembrane region" description="Helical" evidence="1">
    <location>
        <begin position="85"/>
        <end position="105"/>
    </location>
</feature>
<dbReference type="OrthoDB" id="5244723at2"/>
<evidence type="ECO:0000313" key="3">
    <source>
        <dbReference type="Proteomes" id="UP000198741"/>
    </source>
</evidence>
<protein>
    <submittedName>
        <fullName evidence="2">Uncharacterized protein</fullName>
    </submittedName>
</protein>
<gene>
    <name evidence="2" type="ORF">SAMN04515671_3177</name>
</gene>
<reference evidence="2 3" key="1">
    <citation type="submission" date="2016-10" db="EMBL/GenBank/DDBJ databases">
        <authorList>
            <person name="de Groot N.N."/>
        </authorList>
    </citation>
    <scope>NUCLEOTIDE SEQUENCE [LARGE SCALE GENOMIC DNA]</scope>
    <source>
        <strain evidence="3">P4-7,KCTC 19426,CECT 7604</strain>
    </source>
</reference>
<name>A0A1H0QQ14_9ACTN</name>
<dbReference type="RefSeq" id="WP_157695465.1">
    <property type="nucleotide sequence ID" value="NZ_LT629710.1"/>
</dbReference>
<proteinExistence type="predicted"/>
<dbReference type="Proteomes" id="UP000198741">
    <property type="component" value="Chromosome I"/>
</dbReference>
<accession>A0A1H0QQ14</accession>
<feature type="transmembrane region" description="Helical" evidence="1">
    <location>
        <begin position="35"/>
        <end position="65"/>
    </location>
</feature>
<feature type="transmembrane region" description="Helical" evidence="1">
    <location>
        <begin position="126"/>
        <end position="145"/>
    </location>
</feature>
<keyword evidence="1" id="KW-1133">Transmembrane helix</keyword>
<dbReference type="EMBL" id="LT629710">
    <property type="protein sequence ID" value="SDP18786.1"/>
    <property type="molecule type" value="Genomic_DNA"/>
</dbReference>
<sequence length="207" mass="21323">MAEDSAIVERPVAVLPPDRDTVLARERQTFGGMKLGAAFFGWLAATGLAVLLLAILTAAGVAFGLTSSSNVNQAVQEANQSTGTAKTVGLIGAILLLVILFLAYYAGGYVAGRMARFDGFKQGLGVWLWAIITTAVIAAAAAIAGTKYNILANLNLPRIPVQEGAVTTVGVIAIAAALLAALLGALLGGKVGTRYHRKIDAAGFRDE</sequence>
<dbReference type="AlphaFoldDB" id="A0A1H0QQ14"/>
<evidence type="ECO:0000313" key="2">
    <source>
        <dbReference type="EMBL" id="SDP18786.1"/>
    </source>
</evidence>
<feature type="transmembrane region" description="Helical" evidence="1">
    <location>
        <begin position="165"/>
        <end position="188"/>
    </location>
</feature>
<dbReference type="STRING" id="1090615.SAMN04515671_3177"/>
<organism evidence="2 3">
    <name type="scientific">Nakamurella panacisegetis</name>
    <dbReference type="NCBI Taxonomy" id="1090615"/>
    <lineage>
        <taxon>Bacteria</taxon>
        <taxon>Bacillati</taxon>
        <taxon>Actinomycetota</taxon>
        <taxon>Actinomycetes</taxon>
        <taxon>Nakamurellales</taxon>
        <taxon>Nakamurellaceae</taxon>
        <taxon>Nakamurella</taxon>
    </lineage>
</organism>
<keyword evidence="3" id="KW-1185">Reference proteome</keyword>
<evidence type="ECO:0000256" key="1">
    <source>
        <dbReference type="SAM" id="Phobius"/>
    </source>
</evidence>
<keyword evidence="1" id="KW-0472">Membrane</keyword>
<keyword evidence="1" id="KW-0812">Transmembrane</keyword>